<protein>
    <submittedName>
        <fullName evidence="2">Uncharacterized protein</fullName>
    </submittedName>
</protein>
<keyword evidence="1" id="KW-0472">Membrane</keyword>
<evidence type="ECO:0000313" key="3">
    <source>
        <dbReference type="Proteomes" id="UP001157400"/>
    </source>
</evidence>
<feature type="transmembrane region" description="Helical" evidence="1">
    <location>
        <begin position="7"/>
        <end position="27"/>
    </location>
</feature>
<feature type="transmembrane region" description="Helical" evidence="1">
    <location>
        <begin position="47"/>
        <end position="69"/>
    </location>
</feature>
<proteinExistence type="predicted"/>
<keyword evidence="1" id="KW-1133">Transmembrane helix</keyword>
<name>A0AA46RKY0_9VIRU</name>
<keyword evidence="1" id="KW-0812">Transmembrane</keyword>
<keyword evidence="3" id="KW-1185">Reference proteome</keyword>
<evidence type="ECO:0000256" key="1">
    <source>
        <dbReference type="SAM" id="Phobius"/>
    </source>
</evidence>
<evidence type="ECO:0000313" key="2">
    <source>
        <dbReference type="EMBL" id="UPO70957.1"/>
    </source>
</evidence>
<dbReference type="EMBL" id="OK558607">
    <property type="protein sequence ID" value="UPO70957.1"/>
    <property type="molecule type" value="Genomic_DNA"/>
</dbReference>
<accession>A0AA46RKY0</accession>
<gene>
    <name evidence="2" type="ORF">11324_00003</name>
</gene>
<dbReference type="Proteomes" id="UP001157400">
    <property type="component" value="Segment"/>
</dbReference>
<organism evidence="2 3">
    <name type="scientific">Lokiarchaeia virus SkuldV1</name>
    <dbReference type="NCBI Taxonomy" id="3058189"/>
    <lineage>
        <taxon>Viruses</taxon>
        <taxon>Varidnaviria</taxon>
        <taxon>Abadenavirae</taxon>
        <taxon>Produgelaviricota</taxon>
        <taxon>Belvinaviricetes</taxon>
        <taxon>Atroposvirales</taxon>
        <taxon>Skuldviridae</taxon>
        <taxon>Delusorvirus</taxon>
        <taxon>Delusorvirus hikurangiense</taxon>
    </lineage>
</organism>
<sequence length="80" mass="9209">MIKNSIYLRVGIQILIIILVLTFHLIINEIVFHKGWKSTQLFGFEVPLSLIYDLNLSCILILAAIAILLEIKRNFDGRQN</sequence>
<reference evidence="2" key="1">
    <citation type="submission" date="2021-10" db="EMBL/GenBank/DDBJ databases">
        <authorList>
            <person name="Medvedeva S."/>
            <person name="Sun J."/>
            <person name="Yutin N."/>
            <person name="Koonin E.V."/>
            <person name="Nunoura T."/>
            <person name="Rinke C."/>
            <person name="Krupovic M."/>
        </authorList>
    </citation>
    <scope>NUCLEOTIDE SEQUENCE</scope>
    <source>
        <strain evidence="2">SkuldV1</strain>
    </source>
</reference>